<dbReference type="GO" id="GO:0006508">
    <property type="term" value="P:proteolysis"/>
    <property type="evidence" value="ECO:0007669"/>
    <property type="project" value="UniProtKB-KW"/>
</dbReference>
<dbReference type="GeneID" id="70293582"/>
<dbReference type="EMBL" id="MU251243">
    <property type="protein sequence ID" value="KAG9258300.1"/>
    <property type="molecule type" value="Genomic_DNA"/>
</dbReference>
<dbReference type="PANTHER" id="PTHR10443:SF12">
    <property type="entry name" value="DIPEPTIDASE"/>
    <property type="match status" value="1"/>
</dbReference>
<dbReference type="PROSITE" id="PS51365">
    <property type="entry name" value="RENAL_DIPEPTIDASE_2"/>
    <property type="match status" value="1"/>
</dbReference>
<dbReference type="Gene3D" id="3.20.20.140">
    <property type="entry name" value="Metal-dependent hydrolases"/>
    <property type="match status" value="1"/>
</dbReference>
<reference evidence="4" key="1">
    <citation type="journal article" date="2021" name="IMA Fungus">
        <title>Genomic characterization of three marine fungi, including Emericellopsis atlantica sp. nov. with signatures of a generalist lifestyle and marine biomass degradation.</title>
        <authorList>
            <person name="Hagestad O.C."/>
            <person name="Hou L."/>
            <person name="Andersen J.H."/>
            <person name="Hansen E.H."/>
            <person name="Altermark B."/>
            <person name="Li C."/>
            <person name="Kuhnert E."/>
            <person name="Cox R.J."/>
            <person name="Crous P.W."/>
            <person name="Spatafora J.W."/>
            <person name="Lail K."/>
            <person name="Amirebrahimi M."/>
            <person name="Lipzen A."/>
            <person name="Pangilinan J."/>
            <person name="Andreopoulos W."/>
            <person name="Hayes R.D."/>
            <person name="Ng V."/>
            <person name="Grigoriev I.V."/>
            <person name="Jackson S.A."/>
            <person name="Sutton T.D.S."/>
            <person name="Dobson A.D.W."/>
            <person name="Rama T."/>
        </authorList>
    </citation>
    <scope>NUCLEOTIDE SEQUENCE</scope>
    <source>
        <strain evidence="4">TS7</strain>
    </source>
</reference>
<dbReference type="OrthoDB" id="445695at2759"/>
<evidence type="ECO:0000256" key="3">
    <source>
        <dbReference type="SAM" id="Phobius"/>
    </source>
</evidence>
<keyword evidence="2" id="KW-0645">Protease</keyword>
<evidence type="ECO:0000256" key="1">
    <source>
        <dbReference type="ARBA" id="ARBA00022997"/>
    </source>
</evidence>
<keyword evidence="3" id="KW-1133">Transmembrane helix</keyword>
<dbReference type="Pfam" id="PF01244">
    <property type="entry name" value="Peptidase_M19"/>
    <property type="match status" value="1"/>
</dbReference>
<organism evidence="4 5">
    <name type="scientific">Emericellopsis atlantica</name>
    <dbReference type="NCBI Taxonomy" id="2614577"/>
    <lineage>
        <taxon>Eukaryota</taxon>
        <taxon>Fungi</taxon>
        <taxon>Dikarya</taxon>
        <taxon>Ascomycota</taxon>
        <taxon>Pezizomycotina</taxon>
        <taxon>Sordariomycetes</taxon>
        <taxon>Hypocreomycetidae</taxon>
        <taxon>Hypocreales</taxon>
        <taxon>Bionectriaceae</taxon>
        <taxon>Emericellopsis</taxon>
    </lineage>
</organism>
<gene>
    <name evidence="4" type="ORF">F5Z01DRAFT_642858</name>
</gene>
<protein>
    <recommendedName>
        <fullName evidence="2">Dipeptidase</fullName>
        <ecNumber evidence="2">3.4.13.19</ecNumber>
    </recommendedName>
</protein>
<dbReference type="SUPFAM" id="SSF51556">
    <property type="entry name" value="Metallo-dependent hydrolases"/>
    <property type="match status" value="1"/>
</dbReference>
<accession>A0A9P8CTJ0</accession>
<dbReference type="RefSeq" id="XP_046122224.1">
    <property type="nucleotide sequence ID" value="XM_046262679.1"/>
</dbReference>
<keyword evidence="3" id="KW-0812">Transmembrane</keyword>
<feature type="transmembrane region" description="Helical" evidence="3">
    <location>
        <begin position="89"/>
        <end position="107"/>
    </location>
</feature>
<dbReference type="CDD" id="cd01301">
    <property type="entry name" value="rDP_like"/>
    <property type="match status" value="1"/>
</dbReference>
<proteinExistence type="inferred from homology"/>
<comment type="cofactor">
    <cofactor evidence="2">
        <name>Zn(2+)</name>
        <dbReference type="ChEBI" id="CHEBI:29105"/>
    </cofactor>
</comment>
<keyword evidence="2" id="KW-0482">Metalloprotease</keyword>
<comment type="similarity">
    <text evidence="2">Belongs to the metallo-dependent hydrolases superfamily. Peptidase M19 family.</text>
</comment>
<dbReference type="InterPro" id="IPR032466">
    <property type="entry name" value="Metal_Hydrolase"/>
</dbReference>
<sequence>MARRNIVDHCSSHVLVPSQLTRSNFILFLYIAPKQGRKFTIMADHTDHPDSHMLAMDPIAPYRIRARSCLEKGDGEAHRPSTQPRRAPSWRTVIMSMIFIIFTASFFHTPGRERVYRTLEQYRGLSSFEQRARRVLARTPLIDGHVDMAMLIRGVYENKIDNEEWKMAFENGNLAGHADIKRLRDGMSGGAFWSVWAPCPRNGSDFSDGNLQKSLQFTLDQIDLMHRIHTMYPDDFSHAQGLHATDALRVWAEGKLISPLGIEGLHQIANKASNLRRFYDLGVRYATLTHNCHNKFADAAQEEYPMRKATPVFNGVSEDGRRLINEMNRIGMIVDIAHVSEDTMVDVLGGNDEWSGSRAPVIYSHSSAYAICPHPRNVKDYVLNMVKERNSVVLVNIAGQFLACRDVGADDGIPEPVPEEATLGRVVEHIMYIGELIGYDHVGVGTDLDGIPDAPEGFKDVTGYPALVAELLRRGVSDEDAAKIVGKNVLRVWADVEEVAAGLQAKGEPVLEDDVYYDGPY</sequence>
<dbReference type="AlphaFoldDB" id="A0A9P8CTJ0"/>
<dbReference type="EC" id="3.4.13.19" evidence="2"/>
<keyword evidence="2" id="KW-0378">Hydrolase</keyword>
<dbReference type="InterPro" id="IPR008257">
    <property type="entry name" value="Pept_M19"/>
</dbReference>
<keyword evidence="5" id="KW-1185">Reference proteome</keyword>
<evidence type="ECO:0000256" key="2">
    <source>
        <dbReference type="RuleBase" id="RU341113"/>
    </source>
</evidence>
<evidence type="ECO:0000313" key="4">
    <source>
        <dbReference type="EMBL" id="KAG9258300.1"/>
    </source>
</evidence>
<dbReference type="GO" id="GO:0070573">
    <property type="term" value="F:metallodipeptidase activity"/>
    <property type="evidence" value="ECO:0007669"/>
    <property type="project" value="InterPro"/>
</dbReference>
<comment type="caution">
    <text evidence="4">The sequence shown here is derived from an EMBL/GenBank/DDBJ whole genome shotgun (WGS) entry which is preliminary data.</text>
</comment>
<evidence type="ECO:0000313" key="5">
    <source>
        <dbReference type="Proteomes" id="UP000887229"/>
    </source>
</evidence>
<name>A0A9P8CTJ0_9HYPO</name>
<comment type="catalytic activity">
    <reaction evidence="2">
        <text>an L-aminoacyl-L-amino acid + H2O = 2 an L-alpha-amino acid</text>
        <dbReference type="Rhea" id="RHEA:48940"/>
        <dbReference type="ChEBI" id="CHEBI:15377"/>
        <dbReference type="ChEBI" id="CHEBI:59869"/>
        <dbReference type="ChEBI" id="CHEBI:77460"/>
        <dbReference type="EC" id="3.4.13.19"/>
    </reaction>
</comment>
<dbReference type="PANTHER" id="PTHR10443">
    <property type="entry name" value="MICROSOMAL DIPEPTIDASE"/>
    <property type="match status" value="1"/>
</dbReference>
<dbReference type="GO" id="GO:0046872">
    <property type="term" value="F:metal ion binding"/>
    <property type="evidence" value="ECO:0007669"/>
    <property type="project" value="UniProtKB-UniRule"/>
</dbReference>
<keyword evidence="2" id="KW-0862">Zinc</keyword>
<keyword evidence="1 2" id="KW-0224">Dipeptidase</keyword>
<keyword evidence="2" id="KW-0479">Metal-binding</keyword>
<keyword evidence="3" id="KW-0472">Membrane</keyword>
<dbReference type="Proteomes" id="UP000887229">
    <property type="component" value="Unassembled WGS sequence"/>
</dbReference>